<dbReference type="InterPro" id="IPR001487">
    <property type="entry name" value="Bromodomain"/>
</dbReference>
<dbReference type="PANTHER" id="PTHR45926">
    <property type="entry name" value="OSJNBA0053K19.4 PROTEIN"/>
    <property type="match status" value="1"/>
</dbReference>
<sequence>MPRRWPPTLIDSTLEVLKPIDGAVAAKLEVIMRTLRKRKDSAQFLEPVDCVQMKLPNYPQIIKQPMDLGTVERNLKRDTALDFAEKQYQFVEEFAHDVRLVWKNAFLFNQPNHDVFKAAKKLALVFEEQLAALHEELDKEGPPCPKFARCQILLSDMCGNCLSEWFRRDDWKQFGEEYRTMIKSGQPMDLFAVQAWLDEQPKDAGEQVVREFYDLTRLVWSNAIDFNQANSWIGTIAHVLSENFERRFKLIDKAPRPPSVQPIEERAGWPTFEQKQQLFQHCTGLSLREASLLAQEVRKRCPAAISSIDKDRERESVDLDKLDSETFTYMDALRLQKVARQSP</sequence>
<name>A0A7S0IW54_9EUKA</name>
<dbReference type="SMART" id="SM00297">
    <property type="entry name" value="BROMO"/>
    <property type="match status" value="1"/>
</dbReference>
<evidence type="ECO:0000256" key="2">
    <source>
        <dbReference type="PROSITE-ProRule" id="PRU00035"/>
    </source>
</evidence>
<organism evidence="4">
    <name type="scientific">Calcidiscus leptoporus</name>
    <dbReference type="NCBI Taxonomy" id="127549"/>
    <lineage>
        <taxon>Eukaryota</taxon>
        <taxon>Haptista</taxon>
        <taxon>Haptophyta</taxon>
        <taxon>Prymnesiophyceae</taxon>
        <taxon>Coccolithales</taxon>
        <taxon>Calcidiscaceae</taxon>
        <taxon>Calcidiscus</taxon>
    </lineage>
</organism>
<dbReference type="Pfam" id="PF00439">
    <property type="entry name" value="Bromodomain"/>
    <property type="match status" value="2"/>
</dbReference>
<dbReference type="InterPro" id="IPR036427">
    <property type="entry name" value="Bromodomain-like_sf"/>
</dbReference>
<evidence type="ECO:0000313" key="4">
    <source>
        <dbReference type="EMBL" id="CAD8533076.1"/>
    </source>
</evidence>
<reference evidence="4" key="1">
    <citation type="submission" date="2021-01" db="EMBL/GenBank/DDBJ databases">
        <authorList>
            <person name="Corre E."/>
            <person name="Pelletier E."/>
            <person name="Niang G."/>
            <person name="Scheremetjew M."/>
            <person name="Finn R."/>
            <person name="Kale V."/>
            <person name="Holt S."/>
            <person name="Cochrane G."/>
            <person name="Meng A."/>
            <person name="Brown T."/>
            <person name="Cohen L."/>
        </authorList>
    </citation>
    <scope>NUCLEOTIDE SEQUENCE</scope>
    <source>
        <strain evidence="4">RCC1130</strain>
    </source>
</reference>
<feature type="domain" description="Bromo" evidence="3">
    <location>
        <begin position="36"/>
        <end position="116"/>
    </location>
</feature>
<dbReference type="Gene3D" id="1.20.920.10">
    <property type="entry name" value="Bromodomain-like"/>
    <property type="match status" value="2"/>
</dbReference>
<dbReference type="PROSITE" id="PS50014">
    <property type="entry name" value="BROMODOMAIN_2"/>
    <property type="match status" value="1"/>
</dbReference>
<dbReference type="PRINTS" id="PR00503">
    <property type="entry name" value="BROMODOMAIN"/>
</dbReference>
<gene>
    <name evidence="4" type="ORF">CLEP1334_LOCUS8331</name>
</gene>
<dbReference type="SUPFAM" id="SSF47370">
    <property type="entry name" value="Bromodomain"/>
    <property type="match status" value="2"/>
</dbReference>
<keyword evidence="1 2" id="KW-0103">Bromodomain</keyword>
<dbReference type="EMBL" id="HBER01016471">
    <property type="protein sequence ID" value="CAD8533076.1"/>
    <property type="molecule type" value="Transcribed_RNA"/>
</dbReference>
<protein>
    <recommendedName>
        <fullName evidence="3">Bromo domain-containing protein</fullName>
    </recommendedName>
</protein>
<accession>A0A7S0IW54</accession>
<evidence type="ECO:0000259" key="3">
    <source>
        <dbReference type="PROSITE" id="PS50014"/>
    </source>
</evidence>
<proteinExistence type="predicted"/>
<evidence type="ECO:0000256" key="1">
    <source>
        <dbReference type="ARBA" id="ARBA00023117"/>
    </source>
</evidence>
<dbReference type="AlphaFoldDB" id="A0A7S0IW54"/>
<dbReference type="CDD" id="cd04369">
    <property type="entry name" value="Bromodomain"/>
    <property type="match status" value="1"/>
</dbReference>